<evidence type="ECO:0000313" key="1">
    <source>
        <dbReference type="EMBL" id="GAI80366.1"/>
    </source>
</evidence>
<dbReference type="EMBL" id="BARW01010777">
    <property type="protein sequence ID" value="GAI80366.1"/>
    <property type="molecule type" value="Genomic_DNA"/>
</dbReference>
<reference evidence="1" key="1">
    <citation type="journal article" date="2014" name="Front. Microbiol.">
        <title>High frequency of phylogenetically diverse reductive dehalogenase-homologous genes in deep subseafloor sedimentary metagenomes.</title>
        <authorList>
            <person name="Kawai M."/>
            <person name="Futagami T."/>
            <person name="Toyoda A."/>
            <person name="Takaki Y."/>
            <person name="Nishi S."/>
            <person name="Hori S."/>
            <person name="Arai W."/>
            <person name="Tsubouchi T."/>
            <person name="Morono Y."/>
            <person name="Uchiyama I."/>
            <person name="Ito T."/>
            <person name="Fujiyama A."/>
            <person name="Inagaki F."/>
            <person name="Takami H."/>
        </authorList>
    </citation>
    <scope>NUCLEOTIDE SEQUENCE</scope>
    <source>
        <strain evidence="1">Expedition CK06-06</strain>
    </source>
</reference>
<feature type="non-terminal residue" evidence="1">
    <location>
        <position position="36"/>
    </location>
</feature>
<name>X1SMI2_9ZZZZ</name>
<comment type="caution">
    <text evidence="1">The sequence shown here is derived from an EMBL/GenBank/DDBJ whole genome shotgun (WGS) entry which is preliminary data.</text>
</comment>
<accession>X1SMI2</accession>
<organism evidence="1">
    <name type="scientific">marine sediment metagenome</name>
    <dbReference type="NCBI Taxonomy" id="412755"/>
    <lineage>
        <taxon>unclassified sequences</taxon>
        <taxon>metagenomes</taxon>
        <taxon>ecological metagenomes</taxon>
    </lineage>
</organism>
<gene>
    <name evidence="1" type="ORF">S12H4_21059</name>
</gene>
<dbReference type="AlphaFoldDB" id="X1SMI2"/>
<protein>
    <submittedName>
        <fullName evidence="1">Uncharacterized protein</fullName>
    </submittedName>
</protein>
<proteinExistence type="predicted"/>
<sequence length="36" mass="4442">MNYHALLKKEYKNWKELECEIEKLPTTKEKGDVFER</sequence>